<dbReference type="RefSeq" id="WP_008835356.1">
    <property type="nucleotide sequence ID" value="NZ_AHAM01000058.1"/>
</dbReference>
<keyword evidence="2" id="KW-1185">Reference proteome</keyword>
<protein>
    <submittedName>
        <fullName evidence="1">Uncharacterized protein</fullName>
    </submittedName>
</protein>
<reference evidence="1 2" key="1">
    <citation type="journal article" date="2012" name="J. Bacteriol.">
        <title>Draft Genome Sequence of Mesorhizobium alhagi CCNWXJ12-2T, a Novel Salt-Resistant Species Isolated from the Desert of Northwestern China.</title>
        <authorList>
            <person name="Zhou M."/>
            <person name="Chen W."/>
            <person name="Chen H."/>
            <person name="Wei G."/>
        </authorList>
    </citation>
    <scope>NUCLEOTIDE SEQUENCE [LARGE SCALE GENOMIC DNA]</scope>
    <source>
        <strain evidence="1 2">CCNWXJ12-2</strain>
    </source>
</reference>
<organism evidence="1 2">
    <name type="scientific">Mesorhizobium alhagi CCNWXJ12-2</name>
    <dbReference type="NCBI Taxonomy" id="1107882"/>
    <lineage>
        <taxon>Bacteria</taxon>
        <taxon>Pseudomonadati</taxon>
        <taxon>Pseudomonadota</taxon>
        <taxon>Alphaproteobacteria</taxon>
        <taxon>Hyphomicrobiales</taxon>
        <taxon>Phyllobacteriaceae</taxon>
        <taxon>Allomesorhizobium</taxon>
    </lineage>
</organism>
<name>H0HNJ4_9HYPH</name>
<sequence>MSPSEMAIELEKMARAKATWLDTFSSGRNKRPELEIITKRRELDVLEQAVADYRRQA</sequence>
<dbReference type="AlphaFoldDB" id="H0HNJ4"/>
<proteinExistence type="predicted"/>
<dbReference type="Proteomes" id="UP000003250">
    <property type="component" value="Unassembled WGS sequence"/>
</dbReference>
<gene>
    <name evidence="1" type="ORF">MAXJ12_08584</name>
</gene>
<accession>H0HNJ4</accession>
<dbReference type="EMBL" id="AHAM01000058">
    <property type="protein sequence ID" value="EHK57647.1"/>
    <property type="molecule type" value="Genomic_DNA"/>
</dbReference>
<evidence type="ECO:0000313" key="2">
    <source>
        <dbReference type="Proteomes" id="UP000003250"/>
    </source>
</evidence>
<dbReference type="OrthoDB" id="8450536at2"/>
<dbReference type="PATRIC" id="fig|1107882.3.peg.1675"/>
<evidence type="ECO:0000313" key="1">
    <source>
        <dbReference type="EMBL" id="EHK57647.1"/>
    </source>
</evidence>